<gene>
    <name evidence="1" type="primary">PARPA_00037.1 scaffold 162</name>
</gene>
<accession>A0A0B7MNU8</accession>
<protein>
    <submittedName>
        <fullName evidence="1">Uncharacterized protein</fullName>
    </submittedName>
</protein>
<sequence length="111" mass="12068">MQIVRADNFCCSINVVIARCSTTVQHLKRDDADKSSSSHLGRLIQPAICSVGLSQMMLAASSNTATITESLLVVDQQARILLIIAPNRQGHPEIALKPTSVPRAGLRLRYD</sequence>
<organism evidence="1 2">
    <name type="scientific">Parasitella parasitica</name>
    <dbReference type="NCBI Taxonomy" id="35722"/>
    <lineage>
        <taxon>Eukaryota</taxon>
        <taxon>Fungi</taxon>
        <taxon>Fungi incertae sedis</taxon>
        <taxon>Mucoromycota</taxon>
        <taxon>Mucoromycotina</taxon>
        <taxon>Mucoromycetes</taxon>
        <taxon>Mucorales</taxon>
        <taxon>Mucorineae</taxon>
        <taxon>Mucoraceae</taxon>
        <taxon>Parasitella</taxon>
    </lineage>
</organism>
<proteinExistence type="predicted"/>
<dbReference type="Proteomes" id="UP000054107">
    <property type="component" value="Unassembled WGS sequence"/>
</dbReference>
<evidence type="ECO:0000313" key="1">
    <source>
        <dbReference type="EMBL" id="CEP06797.1"/>
    </source>
</evidence>
<feature type="non-terminal residue" evidence="1">
    <location>
        <position position="111"/>
    </location>
</feature>
<dbReference type="EMBL" id="LN718696">
    <property type="protein sequence ID" value="CEP06797.1"/>
    <property type="molecule type" value="Genomic_DNA"/>
</dbReference>
<evidence type="ECO:0000313" key="2">
    <source>
        <dbReference type="Proteomes" id="UP000054107"/>
    </source>
</evidence>
<reference evidence="1 2" key="1">
    <citation type="submission" date="2014-09" db="EMBL/GenBank/DDBJ databases">
        <authorList>
            <person name="Ellenberger Sabrina"/>
        </authorList>
    </citation>
    <scope>NUCLEOTIDE SEQUENCE [LARGE SCALE GENOMIC DNA]</scope>
    <source>
        <strain evidence="1 2">CBS 412.66</strain>
    </source>
</reference>
<dbReference type="AlphaFoldDB" id="A0A0B7MNU8"/>
<name>A0A0B7MNU8_9FUNG</name>
<keyword evidence="2" id="KW-1185">Reference proteome</keyword>